<gene>
    <name evidence="2" type="ORF">DPMN_123834</name>
</gene>
<feature type="compositionally biased region" description="Low complexity" evidence="1">
    <location>
        <begin position="98"/>
        <end position="111"/>
    </location>
</feature>
<dbReference type="EMBL" id="JAIWYP010000005">
    <property type="protein sequence ID" value="KAH3822065.1"/>
    <property type="molecule type" value="Genomic_DNA"/>
</dbReference>
<protein>
    <recommendedName>
        <fullName evidence="4">DRBM domain-containing protein</fullName>
    </recommendedName>
</protein>
<evidence type="ECO:0008006" key="4">
    <source>
        <dbReference type="Google" id="ProtNLM"/>
    </source>
</evidence>
<sequence>MGIAKFNRWVSVRYPCLSEVVKEFQNRLLEAIRMVSHLLTEVEKSCNIHGPHLLYTHSETPGDPYPTSTRHLPRHCCQPCQLFKQHYTSSKAKGPVPQQQHHQQQQQQQQGGFQGKKGHSRPANLNPASHRNPVMELLTLCQSLQLKLPLYDYISKNGKFFCVVSLVNGNRFQGSLCNSREEAAESAASVALLQMHTCHDVYARVQTAGHPTARSPVLLCLLSRQSCQPATWNVWTPVPKWTVSRISTAIK</sequence>
<organism evidence="2 3">
    <name type="scientific">Dreissena polymorpha</name>
    <name type="common">Zebra mussel</name>
    <name type="synonym">Mytilus polymorpha</name>
    <dbReference type="NCBI Taxonomy" id="45954"/>
    <lineage>
        <taxon>Eukaryota</taxon>
        <taxon>Metazoa</taxon>
        <taxon>Spiralia</taxon>
        <taxon>Lophotrochozoa</taxon>
        <taxon>Mollusca</taxon>
        <taxon>Bivalvia</taxon>
        <taxon>Autobranchia</taxon>
        <taxon>Heteroconchia</taxon>
        <taxon>Euheterodonta</taxon>
        <taxon>Imparidentia</taxon>
        <taxon>Neoheterodontei</taxon>
        <taxon>Myida</taxon>
        <taxon>Dreissenoidea</taxon>
        <taxon>Dreissenidae</taxon>
        <taxon>Dreissena</taxon>
    </lineage>
</organism>
<name>A0A9D4JRN3_DREPO</name>
<evidence type="ECO:0000256" key="1">
    <source>
        <dbReference type="SAM" id="MobiDB-lite"/>
    </source>
</evidence>
<keyword evidence="3" id="KW-1185">Reference proteome</keyword>
<feature type="region of interest" description="Disordered" evidence="1">
    <location>
        <begin position="91"/>
        <end position="129"/>
    </location>
</feature>
<reference evidence="2" key="2">
    <citation type="submission" date="2020-11" db="EMBL/GenBank/DDBJ databases">
        <authorList>
            <person name="McCartney M.A."/>
            <person name="Auch B."/>
            <person name="Kono T."/>
            <person name="Mallez S."/>
            <person name="Becker A."/>
            <person name="Gohl D.M."/>
            <person name="Silverstein K.A.T."/>
            <person name="Koren S."/>
            <person name="Bechman K.B."/>
            <person name="Herman A."/>
            <person name="Abrahante J.E."/>
            <person name="Garbe J."/>
        </authorList>
    </citation>
    <scope>NUCLEOTIDE SEQUENCE</scope>
    <source>
        <strain evidence="2">Duluth1</strain>
        <tissue evidence="2">Whole animal</tissue>
    </source>
</reference>
<evidence type="ECO:0000313" key="3">
    <source>
        <dbReference type="Proteomes" id="UP000828390"/>
    </source>
</evidence>
<dbReference type="AlphaFoldDB" id="A0A9D4JRN3"/>
<reference evidence="2" key="1">
    <citation type="journal article" date="2019" name="bioRxiv">
        <title>The Genome of the Zebra Mussel, Dreissena polymorpha: A Resource for Invasive Species Research.</title>
        <authorList>
            <person name="McCartney M.A."/>
            <person name="Auch B."/>
            <person name="Kono T."/>
            <person name="Mallez S."/>
            <person name="Zhang Y."/>
            <person name="Obille A."/>
            <person name="Becker A."/>
            <person name="Abrahante J.E."/>
            <person name="Garbe J."/>
            <person name="Badalamenti J.P."/>
            <person name="Herman A."/>
            <person name="Mangelson H."/>
            <person name="Liachko I."/>
            <person name="Sullivan S."/>
            <person name="Sone E.D."/>
            <person name="Koren S."/>
            <person name="Silverstein K.A.T."/>
            <person name="Beckman K.B."/>
            <person name="Gohl D.M."/>
        </authorList>
    </citation>
    <scope>NUCLEOTIDE SEQUENCE</scope>
    <source>
        <strain evidence="2">Duluth1</strain>
        <tissue evidence="2">Whole animal</tissue>
    </source>
</reference>
<dbReference type="Gene3D" id="3.30.160.20">
    <property type="match status" value="1"/>
</dbReference>
<evidence type="ECO:0000313" key="2">
    <source>
        <dbReference type="EMBL" id="KAH3822065.1"/>
    </source>
</evidence>
<comment type="caution">
    <text evidence="2">The sequence shown here is derived from an EMBL/GenBank/DDBJ whole genome shotgun (WGS) entry which is preliminary data.</text>
</comment>
<accession>A0A9D4JRN3</accession>
<proteinExistence type="predicted"/>
<dbReference type="Proteomes" id="UP000828390">
    <property type="component" value="Unassembled WGS sequence"/>
</dbReference>
<dbReference type="SUPFAM" id="SSF54768">
    <property type="entry name" value="dsRNA-binding domain-like"/>
    <property type="match status" value="1"/>
</dbReference>